<proteinExistence type="predicted"/>
<keyword evidence="2" id="KW-1185">Reference proteome</keyword>
<dbReference type="EMBL" id="JANBUJ010004349">
    <property type="protein sequence ID" value="KAJ2757685.1"/>
    <property type="molecule type" value="Genomic_DNA"/>
</dbReference>
<reference evidence="1" key="1">
    <citation type="submission" date="2022-07" db="EMBL/GenBank/DDBJ databases">
        <title>Phylogenomic reconstructions and comparative analyses of Kickxellomycotina fungi.</title>
        <authorList>
            <person name="Reynolds N.K."/>
            <person name="Stajich J.E."/>
            <person name="Barry K."/>
            <person name="Grigoriev I.V."/>
            <person name="Crous P."/>
            <person name="Smith M.E."/>
        </authorList>
    </citation>
    <scope>NUCLEOTIDE SEQUENCE</scope>
    <source>
        <strain evidence="1">CBS 109366</strain>
    </source>
</reference>
<dbReference type="Proteomes" id="UP001140234">
    <property type="component" value="Unassembled WGS sequence"/>
</dbReference>
<evidence type="ECO:0000313" key="2">
    <source>
        <dbReference type="Proteomes" id="UP001140234"/>
    </source>
</evidence>
<sequence>ILRAVTGCGASRAHRHPPQNALHHHLVPNHANHLALVQHPAHHDRALQKEAVRAARDHQHCAPLPR</sequence>
<feature type="non-terminal residue" evidence="1">
    <location>
        <position position="1"/>
    </location>
</feature>
<organism evidence="1 2">
    <name type="scientific">Coemansia nantahalensis</name>
    <dbReference type="NCBI Taxonomy" id="2789366"/>
    <lineage>
        <taxon>Eukaryota</taxon>
        <taxon>Fungi</taxon>
        <taxon>Fungi incertae sedis</taxon>
        <taxon>Zoopagomycota</taxon>
        <taxon>Kickxellomycotina</taxon>
        <taxon>Kickxellomycetes</taxon>
        <taxon>Kickxellales</taxon>
        <taxon>Kickxellaceae</taxon>
        <taxon>Coemansia</taxon>
    </lineage>
</organism>
<gene>
    <name evidence="1" type="ORF">IWQ57_007027</name>
</gene>
<feature type="non-terminal residue" evidence="1">
    <location>
        <position position="66"/>
    </location>
</feature>
<protein>
    <submittedName>
        <fullName evidence="1">Uncharacterized protein</fullName>
    </submittedName>
</protein>
<accession>A0ACC1JI66</accession>
<comment type="caution">
    <text evidence="1">The sequence shown here is derived from an EMBL/GenBank/DDBJ whole genome shotgun (WGS) entry which is preliminary data.</text>
</comment>
<evidence type="ECO:0000313" key="1">
    <source>
        <dbReference type="EMBL" id="KAJ2757685.1"/>
    </source>
</evidence>
<name>A0ACC1JI66_9FUNG</name>